<sequence length="67" mass="6963">MTIINSSSKQKTRGARGVCGQAPAGRLPGRPALLREAVCRALGTVTLGAGLLCGHGVYARDWFNPAL</sequence>
<gene>
    <name evidence="2" type="ORF">DOF85_23505</name>
</gene>
<dbReference type="EMBL" id="AAGAQC010000023">
    <property type="protein sequence ID" value="EBL9210855.1"/>
    <property type="molecule type" value="Genomic_DNA"/>
</dbReference>
<feature type="non-terminal residue" evidence="2">
    <location>
        <position position="67"/>
    </location>
</feature>
<name>A0A5T4YIE3_SALER</name>
<accession>A0A5T4YIE3</accession>
<organism evidence="2">
    <name type="scientific">Salmonella enterica</name>
    <name type="common">Salmonella choleraesuis</name>
    <dbReference type="NCBI Taxonomy" id="28901"/>
    <lineage>
        <taxon>Bacteria</taxon>
        <taxon>Pseudomonadati</taxon>
        <taxon>Pseudomonadota</taxon>
        <taxon>Gammaproteobacteria</taxon>
        <taxon>Enterobacterales</taxon>
        <taxon>Enterobacteriaceae</taxon>
        <taxon>Salmonella</taxon>
    </lineage>
</organism>
<proteinExistence type="predicted"/>
<reference evidence="2" key="1">
    <citation type="submission" date="2018-06" db="EMBL/GenBank/DDBJ databases">
        <authorList>
            <consortium name="PulseNet: The National Subtyping Network for Foodborne Disease Surveillance"/>
            <person name="Tarr C.L."/>
            <person name="Trees E."/>
            <person name="Katz L.S."/>
            <person name="Carleton-Romer H.A."/>
            <person name="Stroika S."/>
            <person name="Kucerova Z."/>
            <person name="Roache K.F."/>
            <person name="Sabol A.L."/>
            <person name="Besser J."/>
            <person name="Gerner-Smidt P."/>
        </authorList>
    </citation>
    <scope>NUCLEOTIDE SEQUENCE</scope>
    <source>
        <strain evidence="2">PNUSAS042495</strain>
    </source>
</reference>
<evidence type="ECO:0000256" key="1">
    <source>
        <dbReference type="SAM" id="MobiDB-lite"/>
    </source>
</evidence>
<dbReference type="AlphaFoldDB" id="A0A5T4YIE3"/>
<protein>
    <submittedName>
        <fullName evidence="2">Uncharacterized protein</fullName>
    </submittedName>
</protein>
<feature type="region of interest" description="Disordered" evidence="1">
    <location>
        <begin position="1"/>
        <end position="24"/>
    </location>
</feature>
<comment type="caution">
    <text evidence="2">The sequence shown here is derived from an EMBL/GenBank/DDBJ whole genome shotgun (WGS) entry which is preliminary data.</text>
</comment>
<evidence type="ECO:0000313" key="2">
    <source>
        <dbReference type="EMBL" id="EBL9210855.1"/>
    </source>
</evidence>